<feature type="coiled-coil region" evidence="1">
    <location>
        <begin position="468"/>
        <end position="565"/>
    </location>
</feature>
<gene>
    <name evidence="3" type="ORF">JBS370_LOCUS5567</name>
    <name evidence="2" type="ORF">ZHD862_LOCUS13921</name>
</gene>
<accession>A0A814IVS5</accession>
<evidence type="ECO:0000313" key="2">
    <source>
        <dbReference type="EMBL" id="CAF1028577.1"/>
    </source>
</evidence>
<sequence length="719" mass="84730">MKKGSVFAGKKGPLTTSYGTPVNISSTSSSFFDNSLQQISHNPIGPSKNWQATPINSHRFPSTHYSSQQLNSTSTIRTHPLITSVIITNTPNSNIINRVKPYTLQGLVENLNELLAELAIPHSMRYDTKYGFEDILTVLDHLTNPLRYETQRFQPFPPLPQPTKPGGKISLTDRWAYLKQVFLLYRLSTIEQLSRIKPERVMSHDHIIIMIELLIQLITCIFKSQHEQERIATNNYLSEFKLLMRQMFWIGRHNPVVMEESMYELRHHIYAKDNLEIVDRLQHEKKMNEMTIERDQLKQQFEELKMNRNELENECTTLTTTNENDIVEFTRKQEEASDEQSKLIELTQIVEQKEMDKKHLIDRNQSLSDKLFNQQTDVELQRHVRSNNELKQQHEVLLSTLLLEQQLHITAANEHKRLVKELQEWLGKYQILLSAYKHKAPRPTPSAVDFDLSDIIGDTTSNINNDSVKQAQIAIENLTKEIIAQEILFTQRHRDLEQESKQKIEELQIAEREWKSAAKHGQRRAAQQIELSRFQQEIRLIATKIVDLERRIEEKKALTIELKKEFDRIKSGIVELLSRFELLETNYINKEDELCPYLSWFLSDQIQLAKIYRRDVEELKRLQQEHLSKLDINRNLLSFDELIQQQINKYYHYRNSDDDEDEDEIENSNNKIKLIKELDKLHEEHVLWLKKKKKDLKITAPVVERLQELYDHLQILDVK</sequence>
<proteinExistence type="predicted"/>
<dbReference type="AlphaFoldDB" id="A0A814IVS5"/>
<feature type="coiled-coil region" evidence="1">
    <location>
        <begin position="350"/>
        <end position="393"/>
    </location>
</feature>
<dbReference type="EMBL" id="CAJOBD010000290">
    <property type="protein sequence ID" value="CAF3636568.1"/>
    <property type="molecule type" value="Genomic_DNA"/>
</dbReference>
<dbReference type="EMBL" id="CAJNOT010000586">
    <property type="protein sequence ID" value="CAF1028577.1"/>
    <property type="molecule type" value="Genomic_DNA"/>
</dbReference>
<evidence type="ECO:0000313" key="3">
    <source>
        <dbReference type="EMBL" id="CAF3636568.1"/>
    </source>
</evidence>
<reference evidence="2" key="1">
    <citation type="submission" date="2021-02" db="EMBL/GenBank/DDBJ databases">
        <authorList>
            <person name="Nowell W R."/>
        </authorList>
    </citation>
    <scope>NUCLEOTIDE SEQUENCE</scope>
</reference>
<protein>
    <submittedName>
        <fullName evidence="2">Uncharacterized protein</fullName>
    </submittedName>
</protein>
<organism evidence="2 4">
    <name type="scientific">Rotaria sordida</name>
    <dbReference type="NCBI Taxonomy" id="392033"/>
    <lineage>
        <taxon>Eukaryota</taxon>
        <taxon>Metazoa</taxon>
        <taxon>Spiralia</taxon>
        <taxon>Gnathifera</taxon>
        <taxon>Rotifera</taxon>
        <taxon>Eurotatoria</taxon>
        <taxon>Bdelloidea</taxon>
        <taxon>Philodinida</taxon>
        <taxon>Philodinidae</taxon>
        <taxon>Rotaria</taxon>
    </lineage>
</organism>
<keyword evidence="1" id="KW-0175">Coiled coil</keyword>
<dbReference type="Proteomes" id="UP000663864">
    <property type="component" value="Unassembled WGS sequence"/>
</dbReference>
<feature type="coiled-coil region" evidence="1">
    <location>
        <begin position="280"/>
        <end position="321"/>
    </location>
</feature>
<dbReference type="Proteomes" id="UP000663836">
    <property type="component" value="Unassembled WGS sequence"/>
</dbReference>
<evidence type="ECO:0000313" key="4">
    <source>
        <dbReference type="Proteomes" id="UP000663864"/>
    </source>
</evidence>
<evidence type="ECO:0000256" key="1">
    <source>
        <dbReference type="SAM" id="Coils"/>
    </source>
</evidence>
<comment type="caution">
    <text evidence="2">The sequence shown here is derived from an EMBL/GenBank/DDBJ whole genome shotgun (WGS) entry which is preliminary data.</text>
</comment>
<name>A0A814IVS5_9BILA</name>